<dbReference type="FunFam" id="1.10.1670.10:FF:000001">
    <property type="entry name" value="Endonuclease III"/>
    <property type="match status" value="1"/>
</dbReference>
<evidence type="ECO:0000259" key="13">
    <source>
        <dbReference type="SMART" id="SM00478"/>
    </source>
</evidence>
<dbReference type="PIRSF" id="PIRSF001435">
    <property type="entry name" value="Nth"/>
    <property type="match status" value="1"/>
</dbReference>
<dbReference type="NCBIfam" id="TIGR01083">
    <property type="entry name" value="nth"/>
    <property type="match status" value="1"/>
</dbReference>
<dbReference type="InterPro" id="IPR003265">
    <property type="entry name" value="HhH-GPD_domain"/>
</dbReference>
<dbReference type="EC" id="4.2.99.18" evidence="12"/>
<feature type="domain" description="HhH-GPD" evidence="13">
    <location>
        <begin position="39"/>
        <end position="187"/>
    </location>
</feature>
<proteinExistence type="inferred from homology"/>
<evidence type="ECO:0000256" key="12">
    <source>
        <dbReference type="HAMAP-Rule" id="MF_00942"/>
    </source>
</evidence>
<dbReference type="InterPro" id="IPR023170">
    <property type="entry name" value="HhH_base_excis_C"/>
</dbReference>
<dbReference type="HAMAP" id="MF_00942">
    <property type="entry name" value="Nth"/>
    <property type="match status" value="1"/>
</dbReference>
<dbReference type="AlphaFoldDB" id="A0AB39VGC9"/>
<evidence type="ECO:0000256" key="4">
    <source>
        <dbReference type="ARBA" id="ARBA00022763"/>
    </source>
</evidence>
<dbReference type="GO" id="GO:0046872">
    <property type="term" value="F:metal ion binding"/>
    <property type="evidence" value="ECO:0007669"/>
    <property type="project" value="UniProtKB-KW"/>
</dbReference>
<evidence type="ECO:0000256" key="1">
    <source>
        <dbReference type="ARBA" id="ARBA00008343"/>
    </source>
</evidence>
<reference evidence="14" key="1">
    <citation type="submission" date="2024-07" db="EMBL/GenBank/DDBJ databases">
        <authorList>
            <person name="Li X.-J."/>
            <person name="Wang X."/>
        </authorList>
    </citation>
    <scope>NUCLEOTIDE SEQUENCE</scope>
    <source>
        <strain evidence="14">HSP-334</strain>
    </source>
</reference>
<dbReference type="GO" id="GO:0051539">
    <property type="term" value="F:4 iron, 4 sulfur cluster binding"/>
    <property type="evidence" value="ECO:0007669"/>
    <property type="project" value="UniProtKB-UniRule"/>
</dbReference>
<evidence type="ECO:0000256" key="9">
    <source>
        <dbReference type="ARBA" id="ARBA00023204"/>
    </source>
</evidence>
<dbReference type="CDD" id="cd00056">
    <property type="entry name" value="ENDO3c"/>
    <property type="match status" value="1"/>
</dbReference>
<dbReference type="Pfam" id="PF00730">
    <property type="entry name" value="HhH-GPD"/>
    <property type="match status" value="1"/>
</dbReference>
<keyword evidence="2 12" id="KW-0004">4Fe-4S</keyword>
<name>A0AB39VGC9_9FUSO</name>
<keyword evidence="4 12" id="KW-0227">DNA damage</keyword>
<dbReference type="InterPro" id="IPR011257">
    <property type="entry name" value="DNA_glycosylase"/>
</dbReference>
<keyword evidence="8 12" id="KW-0238">DNA-binding</keyword>
<dbReference type="Pfam" id="PF10576">
    <property type="entry name" value="EndIII_4Fe-2S"/>
    <property type="match status" value="1"/>
</dbReference>
<evidence type="ECO:0000256" key="2">
    <source>
        <dbReference type="ARBA" id="ARBA00022485"/>
    </source>
</evidence>
<dbReference type="PANTHER" id="PTHR10359">
    <property type="entry name" value="A/G-SPECIFIC ADENINE GLYCOSYLASE/ENDONUCLEASE III"/>
    <property type="match status" value="1"/>
</dbReference>
<evidence type="ECO:0000256" key="8">
    <source>
        <dbReference type="ARBA" id="ARBA00023125"/>
    </source>
</evidence>
<dbReference type="SMART" id="SM00478">
    <property type="entry name" value="ENDO3c"/>
    <property type="match status" value="1"/>
</dbReference>
<evidence type="ECO:0000256" key="6">
    <source>
        <dbReference type="ARBA" id="ARBA00023004"/>
    </source>
</evidence>
<keyword evidence="10 12" id="KW-0456">Lyase</keyword>
<evidence type="ECO:0000256" key="10">
    <source>
        <dbReference type="ARBA" id="ARBA00023239"/>
    </source>
</evidence>
<dbReference type="KEGG" id="lrug:AB8B22_07385"/>
<dbReference type="GO" id="GO:0003677">
    <property type="term" value="F:DNA binding"/>
    <property type="evidence" value="ECO:0007669"/>
    <property type="project" value="UniProtKB-UniRule"/>
</dbReference>
<keyword evidence="14" id="KW-0540">Nuclease</keyword>
<gene>
    <name evidence="12 14" type="primary">nth</name>
    <name evidence="14" type="ORF">AB8B22_07385</name>
</gene>
<evidence type="ECO:0000256" key="7">
    <source>
        <dbReference type="ARBA" id="ARBA00023014"/>
    </source>
</evidence>
<keyword evidence="9 12" id="KW-0234">DNA repair</keyword>
<evidence type="ECO:0000256" key="5">
    <source>
        <dbReference type="ARBA" id="ARBA00022801"/>
    </source>
</evidence>
<dbReference type="Gene3D" id="1.10.1670.10">
    <property type="entry name" value="Helix-hairpin-Helix base-excision DNA repair enzymes (C-terminal)"/>
    <property type="match status" value="1"/>
</dbReference>
<dbReference type="RefSeq" id="WP_369710631.1">
    <property type="nucleotide sequence ID" value="NZ_CP165644.1"/>
</dbReference>
<dbReference type="GO" id="GO:0140078">
    <property type="term" value="F:class I DNA-(apurinic or apyrimidinic site) endonuclease activity"/>
    <property type="evidence" value="ECO:0007669"/>
    <property type="project" value="UniProtKB-EC"/>
</dbReference>
<feature type="binding site" evidence="12">
    <location>
        <position position="189"/>
    </location>
    <ligand>
        <name>[4Fe-4S] cluster</name>
        <dbReference type="ChEBI" id="CHEBI:49883"/>
    </ligand>
</feature>
<dbReference type="InterPro" id="IPR004035">
    <property type="entry name" value="Endouclease-III_FeS-bd_BS"/>
</dbReference>
<accession>A0AB39VGC9</accession>
<keyword evidence="11 12" id="KW-0326">Glycosidase</keyword>
<feature type="binding site" evidence="12">
    <location>
        <position position="199"/>
    </location>
    <ligand>
        <name>[4Fe-4S] cluster</name>
        <dbReference type="ChEBI" id="CHEBI:49883"/>
    </ligand>
</feature>
<dbReference type="PROSITE" id="PS00764">
    <property type="entry name" value="ENDONUCLEASE_III_1"/>
    <property type="match status" value="1"/>
</dbReference>
<dbReference type="Gene3D" id="1.10.340.30">
    <property type="entry name" value="Hypothetical protein, domain 2"/>
    <property type="match status" value="1"/>
</dbReference>
<feature type="binding site" evidence="12">
    <location>
        <position position="205"/>
    </location>
    <ligand>
        <name>[4Fe-4S] cluster</name>
        <dbReference type="ChEBI" id="CHEBI:49883"/>
    </ligand>
</feature>
<dbReference type="GO" id="GO:0006285">
    <property type="term" value="P:base-excision repair, AP site formation"/>
    <property type="evidence" value="ECO:0007669"/>
    <property type="project" value="TreeGrafter"/>
</dbReference>
<dbReference type="EMBL" id="CP165644">
    <property type="protein sequence ID" value="XDU66239.1"/>
    <property type="molecule type" value="Genomic_DNA"/>
</dbReference>
<dbReference type="InterPro" id="IPR005759">
    <property type="entry name" value="Nth"/>
</dbReference>
<protein>
    <recommendedName>
        <fullName evidence="12">Endonuclease III</fullName>
        <ecNumber evidence="12">4.2.99.18</ecNumber>
    </recommendedName>
    <alternativeName>
        <fullName evidence="12">DNA-(apurinic or apyrimidinic site) lyase</fullName>
    </alternativeName>
</protein>
<evidence type="ECO:0000313" key="14">
    <source>
        <dbReference type="EMBL" id="XDU66239.1"/>
    </source>
</evidence>
<keyword evidence="6 12" id="KW-0408">Iron</keyword>
<sequence length="214" mass="25144">MTKKERFDKVFPILEKKFGKAKAALNYETPFQFMIAVILSAQCTDARVNIVTKELFKVVKNPEDIRKMDIKTLEEYIKSTGFFRNKAKNIKLNAQMMKEKYNDKLPRTIEELLVLLGVGRKTTNVILGDLWNIRQGIVVDTHVKRLSNLIGFVESDNPEIIERELMKFVPKKYWFEYSHYLILHGRDKCVARRPKCLECEINKYCKHGQKLINK</sequence>
<keyword evidence="3 12" id="KW-0479">Metal-binding</keyword>
<keyword evidence="14" id="KW-0255">Endonuclease</keyword>
<keyword evidence="7 12" id="KW-0411">Iron-sulfur</keyword>
<organism evidence="14">
    <name type="scientific">Leptotrichia rugosa</name>
    <dbReference type="NCBI Taxonomy" id="3239302"/>
    <lineage>
        <taxon>Bacteria</taxon>
        <taxon>Fusobacteriati</taxon>
        <taxon>Fusobacteriota</taxon>
        <taxon>Fusobacteriia</taxon>
        <taxon>Fusobacteriales</taxon>
        <taxon>Leptotrichiaceae</taxon>
        <taxon>Leptotrichia</taxon>
    </lineage>
</organism>
<dbReference type="FunFam" id="1.10.340.30:FF:000001">
    <property type="entry name" value="Endonuclease III"/>
    <property type="match status" value="1"/>
</dbReference>
<keyword evidence="5 12" id="KW-0378">Hydrolase</keyword>
<evidence type="ECO:0000256" key="3">
    <source>
        <dbReference type="ARBA" id="ARBA00022723"/>
    </source>
</evidence>
<feature type="binding site" evidence="12">
    <location>
        <position position="196"/>
    </location>
    <ligand>
        <name>[4Fe-4S] cluster</name>
        <dbReference type="ChEBI" id="CHEBI:49883"/>
    </ligand>
</feature>
<dbReference type="InterPro" id="IPR003651">
    <property type="entry name" value="Endonuclease3_FeS-loop_motif"/>
</dbReference>
<dbReference type="SUPFAM" id="SSF48150">
    <property type="entry name" value="DNA-glycosylase"/>
    <property type="match status" value="1"/>
</dbReference>
<comment type="similarity">
    <text evidence="1 12">Belongs to the Nth/MutY family.</text>
</comment>
<comment type="catalytic activity">
    <reaction evidence="12">
        <text>2'-deoxyribonucleotide-(2'-deoxyribose 5'-phosphate)-2'-deoxyribonucleotide-DNA = a 3'-end 2'-deoxyribonucleotide-(2,3-dehydro-2,3-deoxyribose 5'-phosphate)-DNA + a 5'-end 5'-phospho-2'-deoxyribonucleoside-DNA + H(+)</text>
        <dbReference type="Rhea" id="RHEA:66592"/>
        <dbReference type="Rhea" id="RHEA-COMP:13180"/>
        <dbReference type="Rhea" id="RHEA-COMP:16897"/>
        <dbReference type="Rhea" id="RHEA-COMP:17067"/>
        <dbReference type="ChEBI" id="CHEBI:15378"/>
        <dbReference type="ChEBI" id="CHEBI:136412"/>
        <dbReference type="ChEBI" id="CHEBI:157695"/>
        <dbReference type="ChEBI" id="CHEBI:167181"/>
        <dbReference type="EC" id="4.2.99.18"/>
    </reaction>
</comment>
<comment type="cofactor">
    <cofactor evidence="12">
        <name>[4Fe-4S] cluster</name>
        <dbReference type="ChEBI" id="CHEBI:49883"/>
    </cofactor>
    <text evidence="12">Binds 1 [4Fe-4S] cluster.</text>
</comment>
<evidence type="ECO:0000256" key="11">
    <source>
        <dbReference type="ARBA" id="ARBA00023295"/>
    </source>
</evidence>
<comment type="function">
    <text evidence="12">DNA repair enzyme that has both DNA N-glycosylase activity and AP-lyase activity. The DNA N-glycosylase activity releases various damaged pyrimidines from DNA by cleaving the N-glycosidic bond, leaving an AP (apurinic/apyrimidinic) site. The AP-lyase activity cleaves the phosphodiester bond 3' to the AP site by a beta-elimination, leaving a 3'-terminal unsaturated sugar and a product with a terminal 5'-phosphate.</text>
</comment>
<dbReference type="PANTHER" id="PTHR10359:SF18">
    <property type="entry name" value="ENDONUCLEASE III"/>
    <property type="match status" value="1"/>
</dbReference>
<dbReference type="GO" id="GO:0019104">
    <property type="term" value="F:DNA N-glycosylase activity"/>
    <property type="evidence" value="ECO:0007669"/>
    <property type="project" value="UniProtKB-UniRule"/>
</dbReference>